<sequence length="419" mass="47826">MTNTAHINSFLENGLISVSTEECCINQRYTVNMQERLEKFDVIGAKAYRVHCSSDALEEAVSGQYFRLDQSLKEKSRRNGKQTYYGLLFNDSDYEVRLPEIVSLLKNPIKGIVNPIEIGYVPIINTRKFLILFNEPKGRSLREQIAIFKENIGLVNTVYGSICNILEHLHKREIQHGNLNLDTIFFDETEGITLGECISGPCGASQELFFETPIKAQTSYKFSKDFKADYYALGLVLFSIYHNYQDMIPDIIEKKLAGGSISFLFELVLLTGDMGKTIRSLIKEPEDNNIFKSPIKLFDQTLYTTHSLAFTLFKNWELAKNLLRENALLPKNVELVTTINKALISKISEGFDQYDFKLAAIILYLDKQPLIRIKNLSFYPSAIGQALKQPAVLDLVKSNFFSFIKEFITDETQKKHVNT</sequence>
<dbReference type="InterPro" id="IPR011009">
    <property type="entry name" value="Kinase-like_dom_sf"/>
</dbReference>
<protein>
    <recommendedName>
        <fullName evidence="3">Protein kinase domain-containing protein</fullName>
    </recommendedName>
</protein>
<dbReference type="Gene3D" id="1.10.510.10">
    <property type="entry name" value="Transferase(Phosphotransferase) domain 1"/>
    <property type="match status" value="1"/>
</dbReference>
<dbReference type="Proteomes" id="UP000837675">
    <property type="component" value="Unassembled WGS sequence"/>
</dbReference>
<organism evidence="1 2">
    <name type="scientific">Hyalomma marginatum</name>
    <dbReference type="NCBI Taxonomy" id="34627"/>
    <lineage>
        <taxon>Eukaryota</taxon>
        <taxon>Metazoa</taxon>
        <taxon>Ecdysozoa</taxon>
        <taxon>Arthropoda</taxon>
        <taxon>Chelicerata</taxon>
        <taxon>Arachnida</taxon>
        <taxon>Acari</taxon>
        <taxon>Parasitiformes</taxon>
        <taxon>Ixodida</taxon>
        <taxon>Ixodoidea</taxon>
        <taxon>Ixodidae</taxon>
        <taxon>Hyalomminae</taxon>
        <taxon>Hyalomma</taxon>
    </lineage>
</organism>
<evidence type="ECO:0000313" key="2">
    <source>
        <dbReference type="Proteomes" id="UP000837675"/>
    </source>
</evidence>
<proteinExistence type="predicted"/>
<evidence type="ECO:0008006" key="3">
    <source>
        <dbReference type="Google" id="ProtNLM"/>
    </source>
</evidence>
<evidence type="ECO:0000313" key="1">
    <source>
        <dbReference type="EMBL" id="CAG7592462.1"/>
    </source>
</evidence>
<dbReference type="AlphaFoldDB" id="A0A8S4BUV4"/>
<accession>A0A8S4BUV4</accession>
<dbReference type="EMBL" id="CAJVAF010000270">
    <property type="protein sequence ID" value="CAG7592462.1"/>
    <property type="molecule type" value="Genomic_DNA"/>
</dbReference>
<keyword evidence="2" id="KW-1185">Reference proteome</keyword>
<reference evidence="1" key="1">
    <citation type="submission" date="2021-06" db="EMBL/GenBank/DDBJ databases">
        <authorList>
            <person name="Nardi T."/>
            <person name="Nardi T."/>
        </authorList>
    </citation>
    <scope>NUCLEOTIDE SEQUENCE</scope>
</reference>
<name>A0A8S4BUV4_9ACAR</name>
<comment type="caution">
    <text evidence="1">The sequence shown here is derived from an EMBL/GenBank/DDBJ whole genome shotgun (WGS) entry which is preliminary data.</text>
</comment>
<dbReference type="SUPFAM" id="SSF56112">
    <property type="entry name" value="Protein kinase-like (PK-like)"/>
    <property type="match status" value="1"/>
</dbReference>
<gene>
    <name evidence="1" type="ORF">MHYMCMPASI_00568</name>
</gene>